<sequence>RHYHDFEHDLFQWLVSEEAELRHLVGDVVDTLRALRTADALRQRGTVLRTSGNYQIFVDQVTAHAIYALQERHDRLFLLMGANPLNAGEANLASSELGRDGNLHVSFYHGAFADQETTERAAYNAAVVVDDIQSDVLESFQRPPAEDNDGECLKTCRDMQILIEGVDDNLEFAELVRQQLLRLNPQLQDQVRTLPSLQHVAEQERRRYLEADHLNWDMHRKQELLGRVGQTGHQVEGIDPSEGFNDVKLIALKAGEMLIEAGTRASFVYIPLEGGLMATPLGGYQMIPMRAWIPLGNTSVIRGATRNATIITGQDVELLMIPKEVYLRYWHKLYTPEELLQKVAATRADKANPSSSSP</sequence>
<dbReference type="InterPro" id="IPR014710">
    <property type="entry name" value="RmlC-like_jellyroll"/>
</dbReference>
<gene>
    <name evidence="2" type="ORF">AVDCRST_MAG93-8289</name>
</gene>
<dbReference type="InterPro" id="IPR000595">
    <property type="entry name" value="cNMP-bd_dom"/>
</dbReference>
<dbReference type="SUPFAM" id="SSF51206">
    <property type="entry name" value="cAMP-binding domain-like"/>
    <property type="match status" value="1"/>
</dbReference>
<dbReference type="EMBL" id="CADCTR010002792">
    <property type="protein sequence ID" value="CAA9369495.1"/>
    <property type="molecule type" value="Genomic_DNA"/>
</dbReference>
<dbReference type="InterPro" id="IPR018490">
    <property type="entry name" value="cNMP-bd_dom_sf"/>
</dbReference>
<dbReference type="PROSITE" id="PS50042">
    <property type="entry name" value="CNMP_BINDING_3"/>
    <property type="match status" value="1"/>
</dbReference>
<proteinExistence type="predicted"/>
<dbReference type="AlphaFoldDB" id="A0A6J4MY19"/>
<dbReference type="Gene3D" id="2.60.120.10">
    <property type="entry name" value="Jelly Rolls"/>
    <property type="match status" value="1"/>
</dbReference>
<evidence type="ECO:0000313" key="2">
    <source>
        <dbReference type="EMBL" id="CAA9369495.1"/>
    </source>
</evidence>
<evidence type="ECO:0000259" key="1">
    <source>
        <dbReference type="PROSITE" id="PS50042"/>
    </source>
</evidence>
<accession>A0A6J4MY19</accession>
<name>A0A6J4MY19_9CHLR</name>
<feature type="domain" description="Cyclic nucleotide-binding" evidence="1">
    <location>
        <begin position="252"/>
        <end position="328"/>
    </location>
</feature>
<feature type="non-terminal residue" evidence="2">
    <location>
        <position position="1"/>
    </location>
</feature>
<reference evidence="2" key="1">
    <citation type="submission" date="2020-02" db="EMBL/GenBank/DDBJ databases">
        <authorList>
            <person name="Meier V. D."/>
        </authorList>
    </citation>
    <scope>NUCLEOTIDE SEQUENCE</scope>
    <source>
        <strain evidence="2">AVDCRST_MAG93</strain>
    </source>
</reference>
<protein>
    <recommendedName>
        <fullName evidence="1">Cyclic nucleotide-binding domain-containing protein</fullName>
    </recommendedName>
</protein>
<organism evidence="2">
    <name type="scientific">uncultured Chloroflexia bacterium</name>
    <dbReference type="NCBI Taxonomy" id="1672391"/>
    <lineage>
        <taxon>Bacteria</taxon>
        <taxon>Bacillati</taxon>
        <taxon>Chloroflexota</taxon>
        <taxon>Chloroflexia</taxon>
        <taxon>environmental samples</taxon>
    </lineage>
</organism>